<keyword evidence="3" id="KW-1185">Reference proteome</keyword>
<dbReference type="Pfam" id="PF14280">
    <property type="entry name" value="DUF4365"/>
    <property type="match status" value="1"/>
</dbReference>
<name>A0ABY4HZ98_CHIFI</name>
<dbReference type="Proteomes" id="UP000830198">
    <property type="component" value="Chromosome"/>
</dbReference>
<reference evidence="2 3" key="1">
    <citation type="submission" date="2022-04" db="EMBL/GenBank/DDBJ databases">
        <title>The arsenic-methylating capacity of Chitinophaga filiformis YT5 during chitin decomposition.</title>
        <authorList>
            <person name="Chen G."/>
            <person name="Liang Y."/>
        </authorList>
    </citation>
    <scope>NUCLEOTIDE SEQUENCE [LARGE SCALE GENOMIC DNA]</scope>
    <source>
        <strain evidence="2 3">YT5</strain>
    </source>
</reference>
<evidence type="ECO:0000313" key="3">
    <source>
        <dbReference type="Proteomes" id="UP000830198"/>
    </source>
</evidence>
<gene>
    <name evidence="2" type="ORF">MYF79_27595</name>
</gene>
<protein>
    <submittedName>
        <fullName evidence="2">DUF4365 domain-containing protein</fullName>
    </submittedName>
</protein>
<proteinExistence type="predicted"/>
<accession>A0ABY4HZ98</accession>
<dbReference type="InterPro" id="IPR025375">
    <property type="entry name" value="DUF4365"/>
</dbReference>
<dbReference type="EMBL" id="CP095855">
    <property type="protein sequence ID" value="UPK68730.1"/>
    <property type="molecule type" value="Genomic_DNA"/>
</dbReference>
<sequence length="206" mass="23868">MRALDIVDVLRMHKPLYFDMEKKLTNQQLSDRNRKIQDKSALLLRQTISDLIFDDPDLGIRIRSEEDQNDKGVDFEIELEGGGRSFLLFKIQNKGILKLNPLKKEKTKALFSYQIDIKNLRHYRYDIPVALVFTVCDITNKKVYWHSVQLDDELDERMLAAEQSSKRSIQLYIKLSKTEVIGPPVTEHTGPVKTVILGQKEEHVSA</sequence>
<evidence type="ECO:0000259" key="1">
    <source>
        <dbReference type="Pfam" id="PF14280"/>
    </source>
</evidence>
<feature type="domain" description="DUF4365" evidence="1">
    <location>
        <begin position="63"/>
        <end position="150"/>
    </location>
</feature>
<organism evidence="2 3">
    <name type="scientific">Chitinophaga filiformis</name>
    <name type="common">Myxococcus filiformis</name>
    <name type="synonym">Flexibacter filiformis</name>
    <dbReference type="NCBI Taxonomy" id="104663"/>
    <lineage>
        <taxon>Bacteria</taxon>
        <taxon>Pseudomonadati</taxon>
        <taxon>Bacteroidota</taxon>
        <taxon>Chitinophagia</taxon>
        <taxon>Chitinophagales</taxon>
        <taxon>Chitinophagaceae</taxon>
        <taxon>Chitinophaga</taxon>
    </lineage>
</organism>
<evidence type="ECO:0000313" key="2">
    <source>
        <dbReference type="EMBL" id="UPK68730.1"/>
    </source>
</evidence>
<dbReference type="RefSeq" id="WP_247811099.1">
    <property type="nucleotide sequence ID" value="NZ_CP095855.1"/>
</dbReference>